<dbReference type="InterPro" id="IPR042204">
    <property type="entry name" value="2Fe-2S-bd_N"/>
</dbReference>
<dbReference type="EMBL" id="FOYO01000001">
    <property type="protein sequence ID" value="SFR45240.1"/>
    <property type="molecule type" value="Genomic_DNA"/>
</dbReference>
<keyword evidence="1" id="KW-0560">Oxidoreductase</keyword>
<dbReference type="InterPro" id="IPR036010">
    <property type="entry name" value="2Fe-2S_ferredoxin-like_sf"/>
</dbReference>
<organism evidence="2 3">
    <name type="scientific">Litoreibacter janthinus</name>
    <dbReference type="NCBI Taxonomy" id="670154"/>
    <lineage>
        <taxon>Bacteria</taxon>
        <taxon>Pseudomonadati</taxon>
        <taxon>Pseudomonadota</taxon>
        <taxon>Alphaproteobacteria</taxon>
        <taxon>Rhodobacterales</taxon>
        <taxon>Roseobacteraceae</taxon>
        <taxon>Litoreibacter</taxon>
    </lineage>
</organism>
<dbReference type="OrthoDB" id="573392at2"/>
<name>A0A1I6GST2_9RHOB</name>
<dbReference type="STRING" id="670154.SAMN04488002_1934"/>
<evidence type="ECO:0000256" key="1">
    <source>
        <dbReference type="ARBA" id="ARBA00023002"/>
    </source>
</evidence>
<reference evidence="3" key="1">
    <citation type="submission" date="2016-10" db="EMBL/GenBank/DDBJ databases">
        <authorList>
            <person name="Varghese N."/>
            <person name="Submissions S."/>
        </authorList>
    </citation>
    <scope>NUCLEOTIDE SEQUENCE [LARGE SCALE GENOMIC DNA]</scope>
    <source>
        <strain evidence="3">DSM 26921</strain>
    </source>
</reference>
<dbReference type="AlphaFoldDB" id="A0A1I6GST2"/>
<dbReference type="Pfam" id="PF13510">
    <property type="entry name" value="Fer2_4"/>
    <property type="match status" value="1"/>
</dbReference>
<dbReference type="RefSeq" id="WP_090215953.1">
    <property type="nucleotide sequence ID" value="NZ_FOYO01000001.1"/>
</dbReference>
<protein>
    <submittedName>
        <fullName evidence="2">2Fe-2S iron-sulfur cluster binding domain-containing protein</fullName>
    </submittedName>
</protein>
<dbReference type="GO" id="GO:0051536">
    <property type="term" value="F:iron-sulfur cluster binding"/>
    <property type="evidence" value="ECO:0007669"/>
    <property type="project" value="InterPro"/>
</dbReference>
<accession>A0A1I6GST2</accession>
<dbReference type="SUPFAM" id="SSF54292">
    <property type="entry name" value="2Fe-2S ferredoxin-like"/>
    <property type="match status" value="1"/>
</dbReference>
<evidence type="ECO:0000313" key="3">
    <source>
        <dbReference type="Proteomes" id="UP000199658"/>
    </source>
</evidence>
<dbReference type="Proteomes" id="UP000199658">
    <property type="component" value="Unassembled WGS sequence"/>
</dbReference>
<proteinExistence type="predicted"/>
<dbReference type="Gene3D" id="3.10.20.440">
    <property type="entry name" value="2Fe-2S iron-sulphur cluster binding domain, sarcosine oxidase, alpha subunit, N-terminal domain"/>
    <property type="match status" value="1"/>
</dbReference>
<sequence length="94" mass="10189">MIRLVPNHAAWIKRSETVTFTFDSEPVQGHLGETLVSALMRAGHLNFREAPNDSAPRGAFCCMGLCQECAVIVDGQVVEACRTDVSTGLVVERA</sequence>
<evidence type="ECO:0000313" key="2">
    <source>
        <dbReference type="EMBL" id="SFR45240.1"/>
    </source>
</evidence>
<dbReference type="GO" id="GO:0016491">
    <property type="term" value="F:oxidoreductase activity"/>
    <property type="evidence" value="ECO:0007669"/>
    <property type="project" value="UniProtKB-KW"/>
</dbReference>
<keyword evidence="3" id="KW-1185">Reference proteome</keyword>
<gene>
    <name evidence="2" type="ORF">SAMN04488002_1934</name>
</gene>